<dbReference type="GO" id="GO:0019171">
    <property type="term" value="F:(3R)-hydroxyacyl-[acyl-carrier-protein] dehydratase activity"/>
    <property type="evidence" value="ECO:0007669"/>
    <property type="project" value="TreeGrafter"/>
</dbReference>
<dbReference type="PIRSF" id="PIRSF018072">
    <property type="entry name" value="UCP018072"/>
    <property type="match status" value="1"/>
</dbReference>
<comment type="similarity">
    <text evidence="1">Belongs to the UPF0336 family.</text>
</comment>
<evidence type="ECO:0000259" key="2">
    <source>
        <dbReference type="Pfam" id="PF13452"/>
    </source>
</evidence>
<dbReference type="AlphaFoldDB" id="W9DRY2"/>
<comment type="caution">
    <text evidence="3">The sequence shown here is derived from an EMBL/GenBank/DDBJ whole genome shotgun (WGS) entry which is preliminary data.</text>
</comment>
<sequence>MCARSVSSRAVVLDQSFIGRTYPPGTPYQVSREKIAEFATAIGDTSALSRDPEVARTAGHPDVVAPPTFLTILTLGVIDKLATDPDLGLDYSRMVHGDQSFTHHRPATAGDRLTVTTTIEDIFARAGNDFLTVRAEIADDAGEPVCTAKAQLVVRGEDA</sequence>
<evidence type="ECO:0000313" key="4">
    <source>
        <dbReference type="Proteomes" id="UP000054357"/>
    </source>
</evidence>
<keyword evidence="4" id="KW-1185">Reference proteome</keyword>
<dbReference type="InterPro" id="IPR050965">
    <property type="entry name" value="UPF0336/Enoyl-CoA_hydratase"/>
</dbReference>
<gene>
    <name evidence="3" type="ORF">AmyhaDRAFT_0208</name>
</gene>
<dbReference type="PANTHER" id="PTHR43437:SF3">
    <property type="entry name" value="HYDROXYACYL-THIOESTER DEHYDRATASE TYPE 2, MITOCHONDRIAL"/>
    <property type="match status" value="1"/>
</dbReference>
<accession>W9DRY2</accession>
<protein>
    <recommendedName>
        <fullName evidence="1">UPF0336 protein AmyhaDRAFT_0208</fullName>
    </recommendedName>
</protein>
<reference evidence="3 4" key="1">
    <citation type="submission" date="2013-08" db="EMBL/GenBank/DDBJ databases">
        <authorList>
            <consortium name="DOE Joint Genome Institute"/>
            <person name="Klenk H.-P."/>
            <person name="Huntemann M."/>
            <person name="Han J."/>
            <person name="Chen A."/>
            <person name="Kyrpides N."/>
            <person name="Mavromatis K."/>
            <person name="Markowitz V."/>
            <person name="Palaniappan K."/>
            <person name="Ivanova N."/>
            <person name="Schaumberg A."/>
            <person name="Pati A."/>
            <person name="Liolios K."/>
            <person name="Nordberg H.P."/>
            <person name="Cantor M.N."/>
            <person name="Hua S.X."/>
            <person name="Woyke T."/>
        </authorList>
    </citation>
    <scope>NUCLEOTIDE SEQUENCE [LARGE SCALE GENOMIC DNA]</scope>
    <source>
        <strain evidence="3 4">YIM 93223</strain>
    </source>
</reference>
<dbReference type="CDD" id="cd03441">
    <property type="entry name" value="R_hydratase_like"/>
    <property type="match status" value="1"/>
</dbReference>
<dbReference type="PATRIC" id="fig|592678.3.peg.213"/>
<evidence type="ECO:0000256" key="1">
    <source>
        <dbReference type="HAMAP-Rule" id="MF_00799"/>
    </source>
</evidence>
<dbReference type="Gene3D" id="3.10.129.10">
    <property type="entry name" value="Hotdog Thioesterase"/>
    <property type="match status" value="1"/>
</dbReference>
<organism evidence="3 4">
    <name type="scientific">Haloechinothrix halophila YIM 93223</name>
    <dbReference type="NCBI Taxonomy" id="592678"/>
    <lineage>
        <taxon>Bacteria</taxon>
        <taxon>Bacillati</taxon>
        <taxon>Actinomycetota</taxon>
        <taxon>Actinomycetes</taxon>
        <taxon>Pseudonocardiales</taxon>
        <taxon>Pseudonocardiaceae</taxon>
        <taxon>Haloechinothrix</taxon>
    </lineage>
</organism>
<dbReference type="InterPro" id="IPR029069">
    <property type="entry name" value="HotDog_dom_sf"/>
</dbReference>
<dbReference type="Pfam" id="PF13452">
    <property type="entry name" value="FAS1_DH_region"/>
    <property type="match status" value="1"/>
</dbReference>
<dbReference type="HAMAP" id="MF_00799">
    <property type="entry name" value="UPF0336"/>
    <property type="match status" value="1"/>
</dbReference>
<dbReference type="Proteomes" id="UP000054357">
    <property type="component" value="Unassembled WGS sequence"/>
</dbReference>
<dbReference type="HOGENOM" id="CLU_116276_0_0_11"/>
<dbReference type="EMBL" id="AZAK01000001">
    <property type="protein sequence ID" value="ETA66452.1"/>
    <property type="molecule type" value="Genomic_DNA"/>
</dbReference>
<name>W9DRY2_9PSEU</name>
<dbReference type="PANTHER" id="PTHR43437">
    <property type="entry name" value="HYDROXYACYL-THIOESTER DEHYDRATASE TYPE 2, MITOCHONDRIAL-RELATED"/>
    <property type="match status" value="1"/>
</dbReference>
<dbReference type="InterPro" id="IPR039569">
    <property type="entry name" value="FAS1-like_DH_region"/>
</dbReference>
<dbReference type="InterPro" id="IPR016709">
    <property type="entry name" value="HadA-like"/>
</dbReference>
<feature type="domain" description="FAS1-like dehydratase" evidence="2">
    <location>
        <begin position="16"/>
        <end position="147"/>
    </location>
</feature>
<dbReference type="SUPFAM" id="SSF54637">
    <property type="entry name" value="Thioesterase/thiol ester dehydrase-isomerase"/>
    <property type="match status" value="1"/>
</dbReference>
<proteinExistence type="inferred from homology"/>
<evidence type="ECO:0000313" key="3">
    <source>
        <dbReference type="EMBL" id="ETA66452.1"/>
    </source>
</evidence>
<dbReference type="GO" id="GO:0006633">
    <property type="term" value="P:fatty acid biosynthetic process"/>
    <property type="evidence" value="ECO:0007669"/>
    <property type="project" value="TreeGrafter"/>
</dbReference>